<keyword evidence="4" id="KW-1185">Reference proteome</keyword>
<comment type="caution">
    <text evidence="3">The sequence shown here is derived from an EMBL/GenBank/DDBJ whole genome shotgun (WGS) entry which is preliminary data.</text>
</comment>
<gene>
    <name evidence="3" type="ORF">ACFWSS_20465</name>
</gene>
<evidence type="ECO:0000313" key="3">
    <source>
        <dbReference type="EMBL" id="MFD4215253.1"/>
    </source>
</evidence>
<name>A0ABW6EJV1_9ACTN</name>
<evidence type="ECO:0000259" key="2">
    <source>
        <dbReference type="Pfam" id="PF01609"/>
    </source>
</evidence>
<feature type="region of interest" description="Disordered" evidence="1">
    <location>
        <begin position="1"/>
        <end position="40"/>
    </location>
</feature>
<protein>
    <submittedName>
        <fullName evidence="3">Transposase</fullName>
    </submittedName>
</protein>
<reference evidence="3 4" key="1">
    <citation type="submission" date="2024-09" db="EMBL/GenBank/DDBJ databases">
        <title>The Natural Products Discovery Center: Release of the First 8490 Sequenced Strains for Exploring Actinobacteria Biosynthetic Diversity.</title>
        <authorList>
            <person name="Kalkreuter E."/>
            <person name="Kautsar S.A."/>
            <person name="Yang D."/>
            <person name="Bader C.D."/>
            <person name="Teijaro C.N."/>
            <person name="Fluegel L."/>
            <person name="Davis C.M."/>
            <person name="Simpson J.R."/>
            <person name="Lauterbach L."/>
            <person name="Steele A.D."/>
            <person name="Gui C."/>
            <person name="Meng S."/>
            <person name="Li G."/>
            <person name="Viehrig K."/>
            <person name="Ye F."/>
            <person name="Su P."/>
            <person name="Kiefer A.F."/>
            <person name="Nichols A."/>
            <person name="Cepeda A.J."/>
            <person name="Yan W."/>
            <person name="Fan B."/>
            <person name="Jiang Y."/>
            <person name="Adhikari A."/>
            <person name="Zheng C.-J."/>
            <person name="Schuster L."/>
            <person name="Cowan T.M."/>
            <person name="Smanski M.J."/>
            <person name="Chevrette M.G."/>
            <person name="De Carvalho L.P.S."/>
            <person name="Shen B."/>
        </authorList>
    </citation>
    <scope>NUCLEOTIDE SEQUENCE [LARGE SCALE GENOMIC DNA]</scope>
    <source>
        <strain evidence="3 4">NPDC058546</strain>
    </source>
</reference>
<dbReference type="Proteomes" id="UP001598251">
    <property type="component" value="Unassembled WGS sequence"/>
</dbReference>
<dbReference type="InterPro" id="IPR002559">
    <property type="entry name" value="Transposase_11"/>
</dbReference>
<accession>A0ABW6EJV1</accession>
<organism evidence="3 4">
    <name type="scientific">Streptomyces sindenensis</name>
    <dbReference type="NCBI Taxonomy" id="67363"/>
    <lineage>
        <taxon>Bacteria</taxon>
        <taxon>Bacillati</taxon>
        <taxon>Actinomycetota</taxon>
        <taxon>Actinomycetes</taxon>
        <taxon>Kitasatosporales</taxon>
        <taxon>Streptomycetaceae</taxon>
        <taxon>Streptomyces</taxon>
    </lineage>
</organism>
<evidence type="ECO:0000256" key="1">
    <source>
        <dbReference type="SAM" id="MobiDB-lite"/>
    </source>
</evidence>
<evidence type="ECO:0000313" key="4">
    <source>
        <dbReference type="Proteomes" id="UP001598251"/>
    </source>
</evidence>
<dbReference type="Pfam" id="PF01609">
    <property type="entry name" value="DDE_Tnp_1"/>
    <property type="match status" value="1"/>
</dbReference>
<sequence length="198" mass="22424">MCRAHQYAAGARTQGDLQKEPPGGMFTEPADHGPGRSRGGFTTKLHLAVERGSKPMSILVTVGRRGDSPEFEPVPEKVRVPRIGPGRPRVRPDRVRAHKAYASRKNRAYLRRRGIRCTIPDDQARNRQKLGFRGVRPPHFDSADYRQRHAVGRGTRRPPSSRAVTGMRDDFRLRTTQGQVSQVPTELIWTSVQDYRPR</sequence>
<proteinExistence type="predicted"/>
<dbReference type="RefSeq" id="WP_382828251.1">
    <property type="nucleotide sequence ID" value="NZ_JBHXLY010000022.1"/>
</dbReference>
<dbReference type="EMBL" id="JBHXOF010000012">
    <property type="protein sequence ID" value="MFD4215253.1"/>
    <property type="molecule type" value="Genomic_DNA"/>
</dbReference>
<feature type="domain" description="Transposase IS4-like" evidence="2">
    <location>
        <begin position="31"/>
        <end position="149"/>
    </location>
</feature>